<dbReference type="eggNOG" id="COG0457">
    <property type="taxonomic scope" value="Bacteria"/>
</dbReference>
<dbReference type="HOGENOM" id="CLU_415473_0_0_7"/>
<dbReference type="Pfam" id="PF08139">
    <property type="entry name" value="LPAM_1"/>
    <property type="match status" value="1"/>
</dbReference>
<evidence type="ECO:0000256" key="1">
    <source>
        <dbReference type="ARBA" id="ARBA00017922"/>
    </source>
</evidence>
<dbReference type="STRING" id="398767.Glov_3157"/>
<organism evidence="3 4">
    <name type="scientific">Trichlorobacter lovleyi (strain ATCC BAA-1151 / DSM 17278 / SZ)</name>
    <name type="common">Geobacter lovleyi</name>
    <dbReference type="NCBI Taxonomy" id="398767"/>
    <lineage>
        <taxon>Bacteria</taxon>
        <taxon>Pseudomonadati</taxon>
        <taxon>Thermodesulfobacteriota</taxon>
        <taxon>Desulfuromonadia</taxon>
        <taxon>Geobacterales</taxon>
        <taxon>Geobacteraceae</taxon>
        <taxon>Trichlorobacter</taxon>
    </lineage>
</organism>
<dbReference type="PROSITE" id="PS51257">
    <property type="entry name" value="PROKAR_LIPOPROTEIN"/>
    <property type="match status" value="1"/>
</dbReference>
<evidence type="ECO:0000313" key="4">
    <source>
        <dbReference type="Proteomes" id="UP000002420"/>
    </source>
</evidence>
<name>B3E9Y8_TRIL1</name>
<sequence length="660" mass="73071">MKRILLVLGIVVLLTGCNNPGKESFELGRQLERQGRVDEAITLYEDAIVKEQDNQEYRAVLASARSGAAARFVEQGHKRLQGAEITYDQLRTAQLDVDKALKADPHNNDAKVLASSVKSQMDALLKRAEALYAASTKAADLKDWPTAINKLREIRQFYPGYLDLMIKLPQTENAALGYYLKQAEQLRTADDLDAMIVNLEQALAIQPANQQIAGLLKDAKVKNTASVWFGKAEQSAKQGKWLQVAGYLGKAELLSPDQVLQTKMTELRRQGAQKMLQQGMVQTSKKQFYTAYLSLQAGRQFSPAFMKEAEAADLRKQLAADMAAKSQEMETTGLLGNAWYWLDLSIRLGGGDRESQQRLQTLKDRLRQRVVKKIAVMDFSPPTNSTDAGKLVTDSLLSYMTKNASSDVKILARDVLGAIIKEIEFGQAGLYDIESAKKTGKLKGTDIFIFGSVLQYNVEKSAEEGSKMVNVVVATKQVPNPAYQSWLLSHPSPNEKEMALAPPALMKEEIRETVKYKVGTHKKTANVALSFRVIDVESGEVVITTTIKSRKEAEDKFSEGVEFANIPFDPMELPSDAVLLEKAVDEGIAELGRLVLTRFQNRQASYLQAAELLSKKGGGDQVVERYMDAIVAEEVKHVASQVTSQAKLGIEQYLQSAEQQ</sequence>
<dbReference type="InterPro" id="IPR019734">
    <property type="entry name" value="TPR_rpt"/>
</dbReference>
<dbReference type="EMBL" id="CP001089">
    <property type="protein sequence ID" value="ACD96863.1"/>
    <property type="molecule type" value="Genomic_DNA"/>
</dbReference>
<dbReference type="SUPFAM" id="SSF48452">
    <property type="entry name" value="TPR-like"/>
    <property type="match status" value="1"/>
</dbReference>
<evidence type="ECO:0000256" key="2">
    <source>
        <dbReference type="ARBA" id="ARBA00022729"/>
    </source>
</evidence>
<reference evidence="3 4" key="1">
    <citation type="submission" date="2008-05" db="EMBL/GenBank/DDBJ databases">
        <title>Complete sequence of chromosome of Geobacter lovleyi SZ.</title>
        <authorList>
            <consortium name="US DOE Joint Genome Institute"/>
            <person name="Lucas S."/>
            <person name="Copeland A."/>
            <person name="Lapidus A."/>
            <person name="Glavina del Rio T."/>
            <person name="Dalin E."/>
            <person name="Tice H."/>
            <person name="Bruce D."/>
            <person name="Goodwin L."/>
            <person name="Pitluck S."/>
            <person name="Chertkov O."/>
            <person name="Meincke L."/>
            <person name="Brettin T."/>
            <person name="Detter J.C."/>
            <person name="Han C."/>
            <person name="Tapia R."/>
            <person name="Kuske C.R."/>
            <person name="Schmutz J."/>
            <person name="Larimer F."/>
            <person name="Land M."/>
            <person name="Hauser L."/>
            <person name="Kyrpides N."/>
            <person name="Mikhailova N."/>
            <person name="Sung Y."/>
            <person name="Fletcher K.E."/>
            <person name="Ritalahti K.M."/>
            <person name="Loeffler F.E."/>
            <person name="Richardson P."/>
        </authorList>
    </citation>
    <scope>NUCLEOTIDE SEQUENCE [LARGE SCALE GENOMIC DNA]</scope>
    <source>
        <strain evidence="4">ATCC BAA-1151 / DSM 17278 / SZ</strain>
    </source>
</reference>
<dbReference type="AlphaFoldDB" id="B3E9Y8"/>
<keyword evidence="2" id="KW-0732">Signal</keyword>
<dbReference type="Pfam" id="PF03783">
    <property type="entry name" value="CsgG"/>
    <property type="match status" value="1"/>
</dbReference>
<accession>B3E9Y8</accession>
<keyword evidence="4" id="KW-1185">Reference proteome</keyword>
<dbReference type="eggNOG" id="COG1462">
    <property type="taxonomic scope" value="Bacteria"/>
</dbReference>
<gene>
    <name evidence="3" type="ordered locus">Glov_3157</name>
</gene>
<dbReference type="SMART" id="SM00028">
    <property type="entry name" value="TPR"/>
    <property type="match status" value="4"/>
</dbReference>
<dbReference type="OrthoDB" id="6375722at2"/>
<dbReference type="InterPro" id="IPR005534">
    <property type="entry name" value="Curli_assmbl/transp-comp_CsgG"/>
</dbReference>
<dbReference type="RefSeq" id="WP_012471187.1">
    <property type="nucleotide sequence ID" value="NC_010814.1"/>
</dbReference>
<dbReference type="InterPro" id="IPR012640">
    <property type="entry name" value="Membr_lipoprot_lipid_attach_CS"/>
</dbReference>
<proteinExistence type="predicted"/>
<dbReference type="Gene3D" id="3.40.50.10610">
    <property type="entry name" value="ABC-type transport auxiliary lipoprotein component"/>
    <property type="match status" value="1"/>
</dbReference>
<evidence type="ECO:0000313" key="3">
    <source>
        <dbReference type="EMBL" id="ACD96863.1"/>
    </source>
</evidence>
<dbReference type="GO" id="GO:0030288">
    <property type="term" value="C:outer membrane-bounded periplasmic space"/>
    <property type="evidence" value="ECO:0007669"/>
    <property type="project" value="InterPro"/>
</dbReference>
<dbReference type="Gene3D" id="1.25.40.10">
    <property type="entry name" value="Tetratricopeptide repeat domain"/>
    <property type="match status" value="1"/>
</dbReference>
<dbReference type="Proteomes" id="UP000002420">
    <property type="component" value="Chromosome"/>
</dbReference>
<protein>
    <recommendedName>
        <fullName evidence="1">Type IV secretion system putative lipoprotein virB7</fullName>
    </recommendedName>
</protein>
<dbReference type="KEGG" id="glo:Glov_3157"/>
<dbReference type="InterPro" id="IPR011990">
    <property type="entry name" value="TPR-like_helical_dom_sf"/>
</dbReference>